<evidence type="ECO:0000313" key="9">
    <source>
        <dbReference type="Proteomes" id="UP000199533"/>
    </source>
</evidence>
<dbReference type="NCBIfam" id="TIGR03635">
    <property type="entry name" value="uS17_bact"/>
    <property type="match status" value="1"/>
</dbReference>
<dbReference type="HAMAP" id="MF_01345_B">
    <property type="entry name" value="Ribosomal_uS17_B"/>
    <property type="match status" value="1"/>
</dbReference>
<evidence type="ECO:0000256" key="5">
    <source>
        <dbReference type="ARBA" id="ARBA00023274"/>
    </source>
</evidence>
<dbReference type="GO" id="GO:0022627">
    <property type="term" value="C:cytosolic small ribosomal subunit"/>
    <property type="evidence" value="ECO:0007669"/>
    <property type="project" value="UniProtKB-UniRule"/>
</dbReference>
<name>A0A1I3ZD81_9PROT</name>
<accession>A0A1I3ZD81</accession>
<dbReference type="InterPro" id="IPR019984">
    <property type="entry name" value="Ribosomal_uS17_bact/chlr"/>
</dbReference>
<dbReference type="PROSITE" id="PS00056">
    <property type="entry name" value="RIBOSOMAL_S17"/>
    <property type="match status" value="1"/>
</dbReference>
<evidence type="ECO:0000256" key="6">
    <source>
        <dbReference type="HAMAP-Rule" id="MF_01345"/>
    </source>
</evidence>
<keyword evidence="2 6" id="KW-0699">rRNA-binding</keyword>
<dbReference type="STRING" id="52441.SAMN05216302_100612"/>
<keyword evidence="4 6" id="KW-0689">Ribosomal protein</keyword>
<reference evidence="9" key="1">
    <citation type="submission" date="2016-10" db="EMBL/GenBank/DDBJ databases">
        <authorList>
            <person name="Varghese N."/>
            <person name="Submissions S."/>
        </authorList>
    </citation>
    <scope>NUCLEOTIDE SEQUENCE [LARGE SCALE GENOMIC DNA]</scope>
    <source>
        <strain evidence="9">Nm69</strain>
    </source>
</reference>
<dbReference type="CDD" id="cd00364">
    <property type="entry name" value="Ribosomal_uS17"/>
    <property type="match status" value="1"/>
</dbReference>
<dbReference type="OrthoDB" id="9811714at2"/>
<dbReference type="InterPro" id="IPR019979">
    <property type="entry name" value="Ribosomal_uS17_CS"/>
</dbReference>
<dbReference type="GO" id="GO:0019843">
    <property type="term" value="F:rRNA binding"/>
    <property type="evidence" value="ECO:0007669"/>
    <property type="project" value="UniProtKB-UniRule"/>
</dbReference>
<keyword evidence="3 6" id="KW-0694">RNA-binding</keyword>
<dbReference type="Pfam" id="PF00366">
    <property type="entry name" value="Ribosomal_S17"/>
    <property type="match status" value="1"/>
</dbReference>
<dbReference type="InterPro" id="IPR012340">
    <property type="entry name" value="NA-bd_OB-fold"/>
</dbReference>
<comment type="function">
    <text evidence="6">One of the primary rRNA binding proteins, it binds specifically to the 5'-end of 16S ribosomal RNA.</text>
</comment>
<proteinExistence type="inferred from homology"/>
<evidence type="ECO:0000313" key="8">
    <source>
        <dbReference type="EMBL" id="SFK41539.1"/>
    </source>
</evidence>
<dbReference type="GO" id="GO:0003735">
    <property type="term" value="F:structural constituent of ribosome"/>
    <property type="evidence" value="ECO:0007669"/>
    <property type="project" value="UniProtKB-UniRule"/>
</dbReference>
<dbReference type="RefSeq" id="WP_090697762.1">
    <property type="nucleotide sequence ID" value="NZ_FOSP01000006.1"/>
</dbReference>
<dbReference type="SUPFAM" id="SSF50249">
    <property type="entry name" value="Nucleic acid-binding proteins"/>
    <property type="match status" value="1"/>
</dbReference>
<dbReference type="PANTHER" id="PTHR10744:SF1">
    <property type="entry name" value="SMALL RIBOSOMAL SUBUNIT PROTEIN US17M"/>
    <property type="match status" value="1"/>
</dbReference>
<dbReference type="Gene3D" id="2.40.50.140">
    <property type="entry name" value="Nucleic acid-binding proteins"/>
    <property type="match status" value="1"/>
</dbReference>
<evidence type="ECO:0000256" key="2">
    <source>
        <dbReference type="ARBA" id="ARBA00022730"/>
    </source>
</evidence>
<gene>
    <name evidence="6" type="primary">rpsQ</name>
    <name evidence="8" type="ORF">SAMN05216302_100612</name>
</gene>
<dbReference type="GO" id="GO:0006412">
    <property type="term" value="P:translation"/>
    <property type="evidence" value="ECO:0007669"/>
    <property type="project" value="UniProtKB-UniRule"/>
</dbReference>
<evidence type="ECO:0000256" key="1">
    <source>
        <dbReference type="ARBA" id="ARBA00010254"/>
    </source>
</evidence>
<dbReference type="EMBL" id="FOSP01000006">
    <property type="protein sequence ID" value="SFK41539.1"/>
    <property type="molecule type" value="Genomic_DNA"/>
</dbReference>
<comment type="subunit">
    <text evidence="6">Part of the 30S ribosomal subunit.</text>
</comment>
<keyword evidence="5 6" id="KW-0687">Ribonucleoprotein</keyword>
<evidence type="ECO:0000256" key="4">
    <source>
        <dbReference type="ARBA" id="ARBA00022980"/>
    </source>
</evidence>
<protein>
    <recommendedName>
        <fullName evidence="6">Small ribosomal subunit protein uS17</fullName>
    </recommendedName>
</protein>
<evidence type="ECO:0000256" key="7">
    <source>
        <dbReference type="RuleBase" id="RU003872"/>
    </source>
</evidence>
<keyword evidence="9" id="KW-1185">Reference proteome</keyword>
<dbReference type="AlphaFoldDB" id="A0A1I3ZD81"/>
<dbReference type="Proteomes" id="UP000199533">
    <property type="component" value="Unassembled WGS sequence"/>
</dbReference>
<organism evidence="8 9">
    <name type="scientific">Nitrosomonas aestuarii</name>
    <dbReference type="NCBI Taxonomy" id="52441"/>
    <lineage>
        <taxon>Bacteria</taxon>
        <taxon>Pseudomonadati</taxon>
        <taxon>Pseudomonadota</taxon>
        <taxon>Betaproteobacteria</taxon>
        <taxon>Nitrosomonadales</taxon>
        <taxon>Nitrosomonadaceae</taxon>
        <taxon>Nitrosomonas</taxon>
    </lineage>
</organism>
<evidence type="ECO:0000256" key="3">
    <source>
        <dbReference type="ARBA" id="ARBA00022884"/>
    </source>
</evidence>
<dbReference type="InterPro" id="IPR000266">
    <property type="entry name" value="Ribosomal_uS17"/>
</dbReference>
<dbReference type="PANTHER" id="PTHR10744">
    <property type="entry name" value="40S RIBOSOMAL PROTEIN S11 FAMILY MEMBER"/>
    <property type="match status" value="1"/>
</dbReference>
<sequence>MSTEKINRTVSGKVTSDKTSKTVTVLVDRRVKHPLYGKIISRSKKYRVHDETNESQIGDIVLIEECRPISKTKSWRLVKIITRAAIA</sequence>
<comment type="similarity">
    <text evidence="1 6 7">Belongs to the universal ribosomal protein uS17 family.</text>
</comment>
<dbReference type="PRINTS" id="PR00973">
    <property type="entry name" value="RIBOSOMALS17"/>
</dbReference>
<dbReference type="NCBIfam" id="NF004123">
    <property type="entry name" value="PRK05610.1"/>
    <property type="match status" value="1"/>
</dbReference>